<feature type="domain" description="Aminoglycoside phosphotransferase" evidence="8">
    <location>
        <begin position="218"/>
        <end position="261"/>
    </location>
</feature>
<reference evidence="9 10" key="1">
    <citation type="journal article" date="2016" name="Genome Announc.">
        <title>Draft Genome Sequence of Criibacterium bergeronii gen. nov., sp. nov., Strain CCRI-22567T, Isolated from a Vaginal Sample from a Woman with Bacterial Vaginosis.</title>
        <authorList>
            <person name="Maheux A.F."/>
            <person name="Berube E."/>
            <person name="Boudreau D.K."/>
            <person name="Raymond F."/>
            <person name="Corbeil J."/>
            <person name="Roy P.H."/>
            <person name="Boissinot M."/>
            <person name="Omar R.F."/>
        </authorList>
    </citation>
    <scope>NUCLEOTIDE SEQUENCE [LARGE SCALE GENOMIC DNA]</scope>
    <source>
        <strain evidence="9 10">CCRI-22567</strain>
    </source>
</reference>
<keyword evidence="4 9" id="KW-0808">Transferase</keyword>
<evidence type="ECO:0000256" key="7">
    <source>
        <dbReference type="ARBA" id="ARBA00022840"/>
    </source>
</evidence>
<dbReference type="PANTHER" id="PTHR34273:SF2">
    <property type="entry name" value="METHYLTHIORIBOSE KINASE"/>
    <property type="match status" value="1"/>
</dbReference>
<keyword evidence="6 9" id="KW-0418">Kinase</keyword>
<evidence type="ECO:0000256" key="2">
    <source>
        <dbReference type="ARBA" id="ARBA00011738"/>
    </source>
</evidence>
<dbReference type="GO" id="GO:0046522">
    <property type="term" value="F:S-methyl-5-thioribose kinase activity"/>
    <property type="evidence" value="ECO:0007669"/>
    <property type="project" value="UniProtKB-EC"/>
</dbReference>
<comment type="caution">
    <text evidence="9">The sequence shown here is derived from an EMBL/GenBank/DDBJ whole genome shotgun (WGS) entry which is preliminary data.</text>
</comment>
<organism evidence="9 10">
    <name type="scientific">Criibacterium bergeronii</name>
    <dbReference type="NCBI Taxonomy" id="1871336"/>
    <lineage>
        <taxon>Bacteria</taxon>
        <taxon>Bacillati</taxon>
        <taxon>Bacillota</taxon>
        <taxon>Clostridia</taxon>
        <taxon>Peptostreptococcales</taxon>
        <taxon>Filifactoraceae</taxon>
        <taxon>Criibacterium</taxon>
    </lineage>
</organism>
<dbReference type="Gene3D" id="3.90.1200.10">
    <property type="match status" value="1"/>
</dbReference>
<dbReference type="PIRSF" id="PIRSF031134">
    <property type="entry name" value="MTRK"/>
    <property type="match status" value="1"/>
</dbReference>
<dbReference type="Pfam" id="PF01636">
    <property type="entry name" value="APH"/>
    <property type="match status" value="1"/>
</dbReference>
<evidence type="ECO:0000259" key="8">
    <source>
        <dbReference type="Pfam" id="PF01636"/>
    </source>
</evidence>
<comment type="similarity">
    <text evidence="1">Belongs to the methylthioribose kinase family.</text>
</comment>
<evidence type="ECO:0000256" key="1">
    <source>
        <dbReference type="ARBA" id="ARBA00010165"/>
    </source>
</evidence>
<evidence type="ECO:0000313" key="10">
    <source>
        <dbReference type="Proteomes" id="UP000093352"/>
    </source>
</evidence>
<evidence type="ECO:0000313" key="9">
    <source>
        <dbReference type="EMBL" id="RDY22311.1"/>
    </source>
</evidence>
<protein>
    <recommendedName>
        <fullName evidence="3">S-methyl-5-thioribose kinase</fullName>
        <ecNumber evidence="3">2.7.1.100</ecNumber>
    </recommendedName>
</protein>
<proteinExistence type="inferred from homology"/>
<accession>A0A371IPA1</accession>
<dbReference type="PANTHER" id="PTHR34273">
    <property type="entry name" value="METHYLTHIORIBOSE KINASE"/>
    <property type="match status" value="1"/>
</dbReference>
<dbReference type="RefSeq" id="WP_068911711.1">
    <property type="nucleotide sequence ID" value="NZ_MBEW02000001.1"/>
</dbReference>
<dbReference type="STRING" id="1871336.BBG48_01210"/>
<dbReference type="GO" id="GO:0009086">
    <property type="term" value="P:methionine biosynthetic process"/>
    <property type="evidence" value="ECO:0007669"/>
    <property type="project" value="InterPro"/>
</dbReference>
<sequence>MFDDYVLLNAKLAIDYAKEKLGSFFEGKDLDCEEIGDGNINYVYRVKSDDKSVILKQGTETLRSSGRALDKARTNIEYEALKNIYNLSKMSPEIYFFDEIMNVIAMEDISDYKNLRYCLINNEIYENLAEEIIKYFEKNYFSTTSIYMDAKQRKEEIKKFTNVDMCDITEDLVMTEPYYNYKNRNIVYKGNEDFVENTLCKNEKVLYNAAIMREKFMNFPQSLIHGDLHTGSIFVNESGIKVIDSEFAFYGPIGYDLGCVIGNLYISYLYNMLKNNDEMVNYLGEVVEKIVDELPQRLYKALLNNQTIPMYTAKFKKKYVKNIMKDGLKYAGMEMTRRSVGDSKVVELTGLENMKEKTKFQRKLVKVGVELLTKKYAFAVE</sequence>
<dbReference type="NCBIfam" id="TIGR01767">
    <property type="entry name" value="MTRK"/>
    <property type="match status" value="1"/>
</dbReference>
<evidence type="ECO:0000256" key="6">
    <source>
        <dbReference type="ARBA" id="ARBA00022777"/>
    </source>
</evidence>
<dbReference type="InterPro" id="IPR002575">
    <property type="entry name" value="Aminoglycoside_PTrfase"/>
</dbReference>
<dbReference type="GO" id="GO:0005524">
    <property type="term" value="F:ATP binding"/>
    <property type="evidence" value="ECO:0007669"/>
    <property type="project" value="UniProtKB-KW"/>
</dbReference>
<dbReference type="Gene3D" id="3.30.200.20">
    <property type="entry name" value="Phosphorylase Kinase, domain 1"/>
    <property type="match status" value="1"/>
</dbReference>
<dbReference type="EC" id="2.7.1.100" evidence="3"/>
<dbReference type="InterPro" id="IPR011009">
    <property type="entry name" value="Kinase-like_dom_sf"/>
</dbReference>
<evidence type="ECO:0000256" key="5">
    <source>
        <dbReference type="ARBA" id="ARBA00022741"/>
    </source>
</evidence>
<dbReference type="AlphaFoldDB" id="A0A371IPA1"/>
<evidence type="ECO:0000256" key="3">
    <source>
        <dbReference type="ARBA" id="ARBA00012128"/>
    </source>
</evidence>
<dbReference type="EMBL" id="MBEW02000001">
    <property type="protein sequence ID" value="RDY22311.1"/>
    <property type="molecule type" value="Genomic_DNA"/>
</dbReference>
<dbReference type="SUPFAM" id="SSF56112">
    <property type="entry name" value="Protein kinase-like (PK-like)"/>
    <property type="match status" value="1"/>
</dbReference>
<keyword evidence="7" id="KW-0067">ATP-binding</keyword>
<name>A0A371IPA1_9FIRM</name>
<keyword evidence="5" id="KW-0547">Nucleotide-binding</keyword>
<dbReference type="InterPro" id="IPR009212">
    <property type="entry name" value="Methylthioribose_kinase"/>
</dbReference>
<comment type="subunit">
    <text evidence="2">Homodimer.</text>
</comment>
<keyword evidence="10" id="KW-1185">Reference proteome</keyword>
<gene>
    <name evidence="9" type="primary">mtnK</name>
    <name evidence="9" type="ORF">BBG48_000940</name>
</gene>
<evidence type="ECO:0000256" key="4">
    <source>
        <dbReference type="ARBA" id="ARBA00022679"/>
    </source>
</evidence>
<dbReference type="Proteomes" id="UP000093352">
    <property type="component" value="Unassembled WGS sequence"/>
</dbReference>